<dbReference type="InterPro" id="IPR004583">
    <property type="entry name" value="DNA_repair_Rad4"/>
</dbReference>
<dbReference type="Gene3D" id="2.20.20.110">
    <property type="entry name" value="Rad4, beta-hairpin domain BHD1"/>
    <property type="match status" value="1"/>
</dbReference>
<dbReference type="PANTHER" id="PTHR12135:SF0">
    <property type="entry name" value="DNA REPAIR PROTEIN COMPLEMENTING XP-C CELLS"/>
    <property type="match status" value="1"/>
</dbReference>
<comment type="similarity">
    <text evidence="2">Belongs to the XPC family.</text>
</comment>
<feature type="compositionally biased region" description="Acidic residues" evidence="6">
    <location>
        <begin position="937"/>
        <end position="950"/>
    </location>
</feature>
<dbReference type="GO" id="GO:0006298">
    <property type="term" value="P:mismatch repair"/>
    <property type="evidence" value="ECO:0007669"/>
    <property type="project" value="TreeGrafter"/>
</dbReference>
<feature type="compositionally biased region" description="Pro residues" evidence="6">
    <location>
        <begin position="92"/>
        <end position="106"/>
    </location>
</feature>
<feature type="compositionally biased region" description="Acidic residues" evidence="6">
    <location>
        <begin position="830"/>
        <end position="848"/>
    </location>
</feature>
<evidence type="ECO:0000259" key="7">
    <source>
        <dbReference type="SMART" id="SM01030"/>
    </source>
</evidence>
<dbReference type="GO" id="GO:0071942">
    <property type="term" value="C:XPC complex"/>
    <property type="evidence" value="ECO:0007669"/>
    <property type="project" value="TreeGrafter"/>
</dbReference>
<protein>
    <recommendedName>
        <fullName evidence="12">Rad4-domain-containing protein</fullName>
    </recommendedName>
</protein>
<feature type="compositionally biased region" description="Polar residues" evidence="6">
    <location>
        <begin position="1034"/>
        <end position="1049"/>
    </location>
</feature>
<evidence type="ECO:0000256" key="3">
    <source>
        <dbReference type="ARBA" id="ARBA00022763"/>
    </source>
</evidence>
<feature type="compositionally biased region" description="Acidic residues" evidence="6">
    <location>
        <begin position="1054"/>
        <end position="1066"/>
    </location>
</feature>
<dbReference type="GO" id="GO:0003697">
    <property type="term" value="F:single-stranded DNA binding"/>
    <property type="evidence" value="ECO:0007669"/>
    <property type="project" value="TreeGrafter"/>
</dbReference>
<dbReference type="GO" id="GO:0005737">
    <property type="term" value="C:cytoplasm"/>
    <property type="evidence" value="ECO:0007669"/>
    <property type="project" value="TreeGrafter"/>
</dbReference>
<proteinExistence type="inferred from homology"/>
<dbReference type="SUPFAM" id="SSF54001">
    <property type="entry name" value="Cysteine proteinases"/>
    <property type="match status" value="1"/>
</dbReference>
<dbReference type="GO" id="GO:0000111">
    <property type="term" value="C:nucleotide-excision repair factor 2 complex"/>
    <property type="evidence" value="ECO:0007669"/>
    <property type="project" value="TreeGrafter"/>
</dbReference>
<keyword evidence="11" id="KW-1185">Reference proteome</keyword>
<dbReference type="InterPro" id="IPR018325">
    <property type="entry name" value="Rad4/PNGase_transGLS-fold"/>
</dbReference>
<organism evidence="10 11">
    <name type="scientific">Didymella glomerata</name>
    <dbReference type="NCBI Taxonomy" id="749621"/>
    <lineage>
        <taxon>Eukaryota</taxon>
        <taxon>Fungi</taxon>
        <taxon>Dikarya</taxon>
        <taxon>Ascomycota</taxon>
        <taxon>Pezizomycotina</taxon>
        <taxon>Dothideomycetes</taxon>
        <taxon>Pleosporomycetidae</taxon>
        <taxon>Pleosporales</taxon>
        <taxon>Pleosporineae</taxon>
        <taxon>Didymellaceae</taxon>
        <taxon>Didymella</taxon>
    </lineage>
</organism>
<evidence type="ECO:0000256" key="2">
    <source>
        <dbReference type="ARBA" id="ARBA00009525"/>
    </source>
</evidence>
<dbReference type="Gene3D" id="3.30.60.290">
    <property type="entry name" value="Rad4, beta-hairpin domain BHD2"/>
    <property type="match status" value="1"/>
</dbReference>
<feature type="compositionally biased region" description="Polar residues" evidence="6">
    <location>
        <begin position="110"/>
        <end position="120"/>
    </location>
</feature>
<dbReference type="InterPro" id="IPR036985">
    <property type="entry name" value="Transglutaminase-like_sf"/>
</dbReference>
<dbReference type="Pfam" id="PF10405">
    <property type="entry name" value="BHD_3"/>
    <property type="match status" value="1"/>
</dbReference>
<dbReference type="GO" id="GO:0003684">
    <property type="term" value="F:damaged DNA binding"/>
    <property type="evidence" value="ECO:0007669"/>
    <property type="project" value="InterPro"/>
</dbReference>
<feature type="compositionally biased region" description="Polar residues" evidence="6">
    <location>
        <begin position="347"/>
        <end position="361"/>
    </location>
</feature>
<dbReference type="OrthoDB" id="300780at2759"/>
<dbReference type="InterPro" id="IPR042488">
    <property type="entry name" value="Rad4_BHD3_sf"/>
</dbReference>
<feature type="domain" description="Rad4 beta-hairpin" evidence="9">
    <location>
        <begin position="656"/>
        <end position="730"/>
    </location>
</feature>
<evidence type="ECO:0000313" key="11">
    <source>
        <dbReference type="Proteomes" id="UP001140562"/>
    </source>
</evidence>
<dbReference type="Pfam" id="PF10403">
    <property type="entry name" value="BHD_1"/>
    <property type="match status" value="1"/>
</dbReference>
<dbReference type="SMART" id="SM01030">
    <property type="entry name" value="BHD_1"/>
    <property type="match status" value="1"/>
</dbReference>
<feature type="compositionally biased region" description="Basic and acidic residues" evidence="6">
    <location>
        <begin position="32"/>
        <end position="58"/>
    </location>
</feature>
<dbReference type="SMART" id="SM01032">
    <property type="entry name" value="BHD_3"/>
    <property type="match status" value="1"/>
</dbReference>
<feature type="domain" description="Rad4 beta-hairpin" evidence="8">
    <location>
        <begin position="587"/>
        <end position="649"/>
    </location>
</feature>
<reference evidence="10" key="1">
    <citation type="submission" date="2022-10" db="EMBL/GenBank/DDBJ databases">
        <title>Tapping the CABI collections for fungal endophytes: first genome assemblies for Collariella, Neodidymelliopsis, Ascochyta clinopodiicola, Didymella pomorum, Didymosphaeria variabile, Neocosmospora piperis and Neocucurbitaria cava.</title>
        <authorList>
            <person name="Hill R."/>
        </authorList>
    </citation>
    <scope>NUCLEOTIDE SEQUENCE</scope>
    <source>
        <strain evidence="10">IMI 360193</strain>
    </source>
</reference>
<dbReference type="Pfam" id="PF10404">
    <property type="entry name" value="BHD_2"/>
    <property type="match status" value="1"/>
</dbReference>
<dbReference type="PANTHER" id="PTHR12135">
    <property type="entry name" value="DNA REPAIR PROTEIN XP-C / RAD4"/>
    <property type="match status" value="1"/>
</dbReference>
<name>A0A9W9BY82_9PLEO</name>
<dbReference type="InterPro" id="IPR038765">
    <property type="entry name" value="Papain-like_cys_pep_sf"/>
</dbReference>
<dbReference type="Gene3D" id="3.30.70.2460">
    <property type="entry name" value="Rad4, beta-hairpin domain BHD3"/>
    <property type="match status" value="1"/>
</dbReference>
<evidence type="ECO:0008006" key="12">
    <source>
        <dbReference type="Google" id="ProtNLM"/>
    </source>
</evidence>
<dbReference type="EMBL" id="JAPEUV010000075">
    <property type="protein sequence ID" value="KAJ4334568.1"/>
    <property type="molecule type" value="Genomic_DNA"/>
</dbReference>
<dbReference type="Gene3D" id="3.90.260.10">
    <property type="entry name" value="Transglutaminase-like"/>
    <property type="match status" value="1"/>
</dbReference>
<dbReference type="InterPro" id="IPR018326">
    <property type="entry name" value="Rad4_beta-hairpin_dom1"/>
</dbReference>
<comment type="caution">
    <text evidence="10">The sequence shown here is derived from an EMBL/GenBank/DDBJ whole genome shotgun (WGS) entry which is preliminary data.</text>
</comment>
<feature type="region of interest" description="Disordered" evidence="6">
    <location>
        <begin position="1"/>
        <end position="178"/>
    </location>
</feature>
<comment type="subcellular location">
    <subcellularLocation>
        <location evidence="1">Nucleus</location>
    </subcellularLocation>
</comment>
<dbReference type="AlphaFoldDB" id="A0A9W9BY82"/>
<dbReference type="Proteomes" id="UP001140562">
    <property type="component" value="Unassembled WGS sequence"/>
</dbReference>
<evidence type="ECO:0000259" key="8">
    <source>
        <dbReference type="SMART" id="SM01031"/>
    </source>
</evidence>
<feature type="compositionally biased region" description="Acidic residues" evidence="6">
    <location>
        <begin position="124"/>
        <end position="141"/>
    </location>
</feature>
<dbReference type="SMART" id="SM01031">
    <property type="entry name" value="BHD_2"/>
    <property type="match status" value="1"/>
</dbReference>
<accession>A0A9W9BY82</accession>
<feature type="compositionally biased region" description="Polar residues" evidence="6">
    <location>
        <begin position="894"/>
        <end position="905"/>
    </location>
</feature>
<evidence type="ECO:0000313" key="10">
    <source>
        <dbReference type="EMBL" id="KAJ4334568.1"/>
    </source>
</evidence>
<dbReference type="GO" id="GO:0006289">
    <property type="term" value="P:nucleotide-excision repair"/>
    <property type="evidence" value="ECO:0007669"/>
    <property type="project" value="InterPro"/>
</dbReference>
<feature type="region of interest" description="Disordered" evidence="6">
    <location>
        <begin position="346"/>
        <end position="380"/>
    </location>
</feature>
<evidence type="ECO:0000256" key="4">
    <source>
        <dbReference type="ARBA" id="ARBA00023204"/>
    </source>
</evidence>
<dbReference type="InterPro" id="IPR018327">
    <property type="entry name" value="BHD_2"/>
</dbReference>
<dbReference type="InterPro" id="IPR018328">
    <property type="entry name" value="Rad4_beta-hairpin_dom3"/>
</dbReference>
<evidence type="ECO:0000256" key="6">
    <source>
        <dbReference type="SAM" id="MobiDB-lite"/>
    </source>
</evidence>
<keyword evidence="3" id="KW-0227">DNA damage</keyword>
<feature type="domain" description="Rad4 beta-hairpin" evidence="7">
    <location>
        <begin position="527"/>
        <end position="585"/>
    </location>
</feature>
<evidence type="ECO:0000259" key="9">
    <source>
        <dbReference type="SMART" id="SM01032"/>
    </source>
</evidence>
<feature type="region of interest" description="Disordered" evidence="6">
    <location>
        <begin position="1022"/>
        <end position="1066"/>
    </location>
</feature>
<sequence>MAGTRGRSRKPTDLPPPRRLLRKRDTVEEERDGLPDAVREMLHEDRAAKRAADNQDKKPLKKRKTAHAQRTSSPAPEPQPAAKTASARLSKPAPPSLPPSLLPYEPPSSHAPTQQPTRVRQTIEDSDESDDDSDMEWEDALGDGGDSASENEAKAPPQIGDVSITIGGKKNDDVSTKKKVRRRAITSVDRKRRLDIHKMHVLCLLYHVHRRNAWCNDARVQSALRKLVEPKVLTNLVPNPDLTQYSASKRFVDALNELKIMWSKRFKATAQGMSKPKWAELGADVRPFSDFDELDNPMDKDDFRTAARALQGSSDVGGQLFCALLRGIGIETRLVCSLQELPFASAAQPSTPQKPPQSAKTITVDPYNKSPAKSPAPARNKKLSRLERIMGERHPVLNKAGTGPKRLKAFQTPYPVYWVEAFNSAHQKWVPIDPLSTFTINAPEKLEPPFSYMQNSLTYAIAFEADYTAHDVTRRYAKAYNAKTLKFRVESTSRGPQWWTRTMKYFTRPSSLPRDAAEEAVLARKVAAEGIPKNVQDFKNHPMYVLERHLRHNEVIHPLDTVGKVNVGSAMNPRMEPIYRRKNVHLVRSADKWYRLGRDVLAAQQPLKHAKPKKNRLPSLGPDEHLQDQGEEVGAALYAHFQTEVYVPPPITRGRVPRNVYGNLDVYVPSMVPPGGVHVRHKLASKAARLLGIDFADAVTGFNFKGRHGTAVVQGCVVAAEYSEAVEQVIEGFEYLQVQAEVEARRRESLRVWRRFYLGLRIKQRVNAIEIDGQRGDVVDVQKSIDYEEQRRQADEMAGGFLPEDTAYVEPSRAARPDIEFGGGFVPDDKDADEEAGDEGIEDEGMEDEAVHSEAEERDDEVPANQDTGGGFLPAPSQDAEHQDSDSDFPGPSLNRQSSFGSTILESHELRPRRRSSFGEPYISSDASTPRHRNASDDSEDEESEWEDPAGFEAMSVLPERVAAQNDDAADTGGGFFLPPTVSDTDPAAHDKLLPSEEELRRKAENDGVPDVQVVAPEVKVVPTKEETEGAQHPVSSLKSEVSEISESGSLMLEDPEDEDAEPDWL</sequence>
<feature type="region of interest" description="Disordered" evidence="6">
    <location>
        <begin position="816"/>
        <end position="989"/>
    </location>
</feature>
<keyword evidence="4" id="KW-0234">DNA repair</keyword>
<gene>
    <name evidence="10" type="ORF">N0V87_006800</name>
</gene>
<keyword evidence="5" id="KW-0539">Nucleus</keyword>
<dbReference type="Pfam" id="PF03835">
    <property type="entry name" value="Rad4"/>
    <property type="match status" value="1"/>
</dbReference>
<evidence type="ECO:0000256" key="5">
    <source>
        <dbReference type="ARBA" id="ARBA00023242"/>
    </source>
</evidence>
<evidence type="ECO:0000256" key="1">
    <source>
        <dbReference type="ARBA" id="ARBA00004123"/>
    </source>
</evidence>